<keyword evidence="2" id="KW-1185">Reference proteome</keyword>
<dbReference type="EMBL" id="QZDT01000071">
    <property type="protein sequence ID" value="NBJ95201.1"/>
    <property type="molecule type" value="Genomic_DNA"/>
</dbReference>
<name>A0A9X5GUN0_9FIRM</name>
<reference evidence="1" key="1">
    <citation type="submission" date="2018-09" db="EMBL/GenBank/DDBJ databases">
        <title>Murine metabolic-syndrome-specific gut microbial biobank.</title>
        <authorList>
            <person name="Liu C."/>
        </authorList>
    </citation>
    <scope>NUCLEOTIDE SEQUENCE</scope>
    <source>
        <strain evidence="1">D42-62</strain>
    </source>
</reference>
<dbReference type="OrthoDB" id="9815086at2"/>
<proteinExistence type="predicted"/>
<protein>
    <submittedName>
        <fullName evidence="1">Uncharacterized protein</fullName>
    </submittedName>
</protein>
<evidence type="ECO:0000313" key="1">
    <source>
        <dbReference type="EMBL" id="NBJ95201.1"/>
    </source>
</evidence>
<accession>A0A9X5GUN0</accession>
<dbReference type="RefSeq" id="WP_160562125.1">
    <property type="nucleotide sequence ID" value="NZ_QZDT01000071.1"/>
</dbReference>
<gene>
    <name evidence="1" type="ORF">D5281_22285</name>
</gene>
<evidence type="ECO:0000313" key="2">
    <source>
        <dbReference type="Proteomes" id="UP001154420"/>
    </source>
</evidence>
<dbReference type="AlphaFoldDB" id="A0A9X5GUN0"/>
<dbReference type="Proteomes" id="UP001154420">
    <property type="component" value="Unassembled WGS sequence"/>
</dbReference>
<comment type="caution">
    <text evidence="1">The sequence shown here is derived from an EMBL/GenBank/DDBJ whole genome shotgun (WGS) entry which is preliminary data.</text>
</comment>
<organism evidence="1 2">
    <name type="scientific">Parablautia muri</name>
    <dbReference type="NCBI Taxonomy" id="2320879"/>
    <lineage>
        <taxon>Bacteria</taxon>
        <taxon>Bacillati</taxon>
        <taxon>Bacillota</taxon>
        <taxon>Clostridia</taxon>
        <taxon>Lachnospirales</taxon>
        <taxon>Lachnospiraceae</taxon>
        <taxon>Parablautia</taxon>
    </lineage>
</organism>
<sequence length="92" mass="10546">MGIVFFAVLAGNDEWTEIADFAADEKETHNTGKKDSRDVKDRHNLNEFNVMSTEWGICLSSTRIDEKSNESLKCRKPWGILIYGDVLLQQMH</sequence>